<reference evidence="3 4" key="1">
    <citation type="submission" date="2018-10" db="EMBL/GenBank/DDBJ databases">
        <title>Brevibacterium genomes from Austrain hard cheese rinds.</title>
        <authorList>
            <person name="Anast J.M."/>
            <person name="Dzieciol M."/>
            <person name="Schultz D.L."/>
            <person name="Mann E."/>
            <person name="Wagner M."/>
            <person name="Schmitz-Esser S."/>
        </authorList>
    </citation>
    <scope>NUCLEOTIDE SEQUENCE [LARGE SCALE GENOMIC DNA]</scope>
    <source>
        <strain evidence="3 4">L261</strain>
    </source>
</reference>
<dbReference type="PANTHER" id="PTHR10948">
    <property type="entry name" value="TRANSPOSASE"/>
    <property type="match status" value="1"/>
</dbReference>
<sequence>MVIQMGARGGIEPVNSLMAVPDPRRAYRRLAHEDRVFIEMAINSMPAWSIRAIGRHLGVAASTVSRELRRHRVESGRGRGASRETKYHAGVAHHHTMRSRVRTRTGKLDCSELRSLVVSGLNEKHSPQQVAGRQRIMFPDRPELWVSHETIYQALYVQGRGSLRHELTVVKALRSGRTRRTPASRLPSRDVRPWLAGSRITDRPAAVADRAVPGHWEGDLVVGPDNSGVVTLVERNTRFALIERLPGSRDSATVIDVIRHQIMGLPEQFRQTLTWDQGQEMSRHKDFTIATGCPVFFCDPHSPWQRGSNENLNGLIRDYYPKGTNFNNVSDDAIEGLVDQLNDRPRKTLGFHTPRERLNQLISSVALAP</sequence>
<keyword evidence="1" id="KW-0233">DNA recombination</keyword>
<dbReference type="GO" id="GO:0004803">
    <property type="term" value="F:transposase activity"/>
    <property type="evidence" value="ECO:0007669"/>
    <property type="project" value="TreeGrafter"/>
</dbReference>
<dbReference type="NCBIfam" id="NF033563">
    <property type="entry name" value="transpos_IS30"/>
    <property type="match status" value="1"/>
</dbReference>
<dbReference type="InterPro" id="IPR053392">
    <property type="entry name" value="Transposase_IS30-like"/>
</dbReference>
<dbReference type="GO" id="GO:0015074">
    <property type="term" value="P:DNA integration"/>
    <property type="evidence" value="ECO:0007669"/>
    <property type="project" value="InterPro"/>
</dbReference>
<comment type="caution">
    <text evidence="3">The sequence shown here is derived from an EMBL/GenBank/DDBJ whole genome shotgun (WGS) entry which is preliminary data.</text>
</comment>
<dbReference type="InterPro" id="IPR001584">
    <property type="entry name" value="Integrase_cat-core"/>
</dbReference>
<dbReference type="Pfam" id="PF13936">
    <property type="entry name" value="HTH_38"/>
    <property type="match status" value="1"/>
</dbReference>
<dbReference type="InterPro" id="IPR025246">
    <property type="entry name" value="IS30-like_HTH"/>
</dbReference>
<dbReference type="GO" id="GO:0003676">
    <property type="term" value="F:nucleic acid binding"/>
    <property type="evidence" value="ECO:0007669"/>
    <property type="project" value="InterPro"/>
</dbReference>
<accession>A0A4Z0KII0</accession>
<dbReference type="InterPro" id="IPR012337">
    <property type="entry name" value="RNaseH-like_sf"/>
</dbReference>
<protein>
    <submittedName>
        <fullName evidence="3">IS30 family transposase</fullName>
    </submittedName>
</protein>
<dbReference type="GO" id="GO:0006310">
    <property type="term" value="P:DNA recombination"/>
    <property type="evidence" value="ECO:0007669"/>
    <property type="project" value="UniProtKB-KW"/>
</dbReference>
<dbReference type="GO" id="GO:0005829">
    <property type="term" value="C:cytosol"/>
    <property type="evidence" value="ECO:0007669"/>
    <property type="project" value="TreeGrafter"/>
</dbReference>
<dbReference type="Gene3D" id="3.30.420.10">
    <property type="entry name" value="Ribonuclease H-like superfamily/Ribonuclease H"/>
    <property type="match status" value="1"/>
</dbReference>
<evidence type="ECO:0000259" key="2">
    <source>
        <dbReference type="PROSITE" id="PS50994"/>
    </source>
</evidence>
<feature type="domain" description="Integrase catalytic" evidence="2">
    <location>
        <begin position="209"/>
        <end position="362"/>
    </location>
</feature>
<evidence type="ECO:0000256" key="1">
    <source>
        <dbReference type="ARBA" id="ARBA00023172"/>
    </source>
</evidence>
<dbReference type="InterPro" id="IPR051917">
    <property type="entry name" value="Transposase-Integrase"/>
</dbReference>
<organism evidence="3 4">
    <name type="scientific">Brevibacterium aurantiacum</name>
    <dbReference type="NCBI Taxonomy" id="273384"/>
    <lineage>
        <taxon>Bacteria</taxon>
        <taxon>Bacillati</taxon>
        <taxon>Actinomycetota</taxon>
        <taxon>Actinomycetes</taxon>
        <taxon>Micrococcales</taxon>
        <taxon>Brevibacteriaceae</taxon>
        <taxon>Brevibacterium</taxon>
    </lineage>
</organism>
<proteinExistence type="predicted"/>
<dbReference type="PANTHER" id="PTHR10948:SF23">
    <property type="entry name" value="TRANSPOSASE INSI FOR INSERTION SEQUENCE ELEMENT IS30A-RELATED"/>
    <property type="match status" value="1"/>
</dbReference>
<dbReference type="InterPro" id="IPR036397">
    <property type="entry name" value="RNaseH_sf"/>
</dbReference>
<dbReference type="Proteomes" id="UP000297736">
    <property type="component" value="Unassembled WGS sequence"/>
</dbReference>
<dbReference type="PROSITE" id="PS50994">
    <property type="entry name" value="INTEGRASE"/>
    <property type="match status" value="1"/>
</dbReference>
<evidence type="ECO:0000313" key="3">
    <source>
        <dbReference type="EMBL" id="TGD37649.1"/>
    </source>
</evidence>
<dbReference type="EMBL" id="RHFF01000015">
    <property type="protein sequence ID" value="TGD37649.1"/>
    <property type="molecule type" value="Genomic_DNA"/>
</dbReference>
<dbReference type="SUPFAM" id="SSF53098">
    <property type="entry name" value="Ribonuclease H-like"/>
    <property type="match status" value="1"/>
</dbReference>
<gene>
    <name evidence="3" type="ORF">EB834_15185</name>
</gene>
<dbReference type="Pfam" id="PF00665">
    <property type="entry name" value="rve"/>
    <property type="match status" value="1"/>
</dbReference>
<name>A0A4Z0KII0_BREAU</name>
<evidence type="ECO:0000313" key="4">
    <source>
        <dbReference type="Proteomes" id="UP000297736"/>
    </source>
</evidence>
<dbReference type="GO" id="GO:0032196">
    <property type="term" value="P:transposition"/>
    <property type="evidence" value="ECO:0007669"/>
    <property type="project" value="TreeGrafter"/>
</dbReference>
<dbReference type="AlphaFoldDB" id="A0A4Z0KII0"/>